<dbReference type="Pfam" id="PF13864">
    <property type="entry name" value="Enkurin"/>
    <property type="match status" value="1"/>
</dbReference>
<reference evidence="9" key="2">
    <citation type="journal article" date="2007" name="Science">
        <title>Draft genome sequence of the sexually transmitted pathogen Trichomonas vaginalis.</title>
        <authorList>
            <person name="Carlton J.M."/>
            <person name="Hirt R.P."/>
            <person name="Silva J.C."/>
            <person name="Delcher A.L."/>
            <person name="Schatz M."/>
            <person name="Zhao Q."/>
            <person name="Wortman J.R."/>
            <person name="Bidwell S.L."/>
            <person name="Alsmark U.C.M."/>
            <person name="Besteiro S."/>
            <person name="Sicheritz-Ponten T."/>
            <person name="Noel C.J."/>
            <person name="Dacks J.B."/>
            <person name="Foster P.G."/>
            <person name="Simillion C."/>
            <person name="Van de Peer Y."/>
            <person name="Miranda-Saavedra D."/>
            <person name="Barton G.J."/>
            <person name="Westrop G.D."/>
            <person name="Mueller S."/>
            <person name="Dessi D."/>
            <person name="Fiori P.L."/>
            <person name="Ren Q."/>
            <person name="Paulsen I."/>
            <person name="Zhang H."/>
            <person name="Bastida-Corcuera F.D."/>
            <person name="Simoes-Barbosa A."/>
            <person name="Brown M.T."/>
            <person name="Hayes R.D."/>
            <person name="Mukherjee M."/>
            <person name="Okumura C.Y."/>
            <person name="Schneider R."/>
            <person name="Smith A.J."/>
            <person name="Vanacova S."/>
            <person name="Villalvazo M."/>
            <person name="Haas B.J."/>
            <person name="Pertea M."/>
            <person name="Feldblyum T.V."/>
            <person name="Utterback T.R."/>
            <person name="Shu C.L."/>
            <person name="Osoegawa K."/>
            <person name="de Jong P.J."/>
            <person name="Hrdy I."/>
            <person name="Horvathova L."/>
            <person name="Zubacova Z."/>
            <person name="Dolezal P."/>
            <person name="Malik S.B."/>
            <person name="Logsdon J.M. Jr."/>
            <person name="Henze K."/>
            <person name="Gupta A."/>
            <person name="Wang C.C."/>
            <person name="Dunne R.L."/>
            <person name="Upcroft J.A."/>
            <person name="Upcroft P."/>
            <person name="White O."/>
            <person name="Salzberg S.L."/>
            <person name="Tang P."/>
            <person name="Chiu C.-H."/>
            <person name="Lee Y.-S."/>
            <person name="Embley T.M."/>
            <person name="Coombs G.H."/>
            <person name="Mottram J.C."/>
            <person name="Tachezy J."/>
            <person name="Fraser-Liggett C.M."/>
            <person name="Johnson P.J."/>
        </authorList>
    </citation>
    <scope>NUCLEOTIDE SEQUENCE [LARGE SCALE GENOMIC DNA]</scope>
    <source>
        <strain evidence="9">G3</strain>
    </source>
</reference>
<feature type="compositionally biased region" description="Basic and acidic residues" evidence="7">
    <location>
        <begin position="60"/>
        <end position="77"/>
    </location>
</feature>
<evidence type="ECO:0000256" key="5">
    <source>
        <dbReference type="ARBA" id="ARBA00023273"/>
    </source>
</evidence>
<gene>
    <name evidence="9" type="ORF">TVAG_268800</name>
</gene>
<dbReference type="Proteomes" id="UP000001542">
    <property type="component" value="Unassembled WGS sequence"/>
</dbReference>
<dbReference type="KEGG" id="tva:4752890"/>
<feature type="region of interest" description="Disordered" evidence="7">
    <location>
        <begin position="1"/>
        <end position="98"/>
    </location>
</feature>
<protein>
    <submittedName>
        <fullName evidence="9">TonB, putative</fullName>
    </submittedName>
</protein>
<feature type="coiled-coil region" evidence="6">
    <location>
        <begin position="130"/>
        <end position="187"/>
    </location>
</feature>
<evidence type="ECO:0000313" key="10">
    <source>
        <dbReference type="Proteomes" id="UP000001542"/>
    </source>
</evidence>
<dbReference type="PANTHER" id="PTHR21490">
    <property type="entry name" value="ENKURIN-RELATED"/>
    <property type="match status" value="1"/>
</dbReference>
<dbReference type="PROSITE" id="PS51257">
    <property type="entry name" value="PROKAR_LIPOPROTEIN"/>
    <property type="match status" value="1"/>
</dbReference>
<evidence type="ECO:0000256" key="4">
    <source>
        <dbReference type="ARBA" id="ARBA00023212"/>
    </source>
</evidence>
<dbReference type="PANTHER" id="PTHR21490:SF2">
    <property type="entry name" value="ENKURIN DOMAIN-CONTAINING PROTEIN 1"/>
    <property type="match status" value="1"/>
</dbReference>
<feature type="domain" description="Enkurin" evidence="8">
    <location>
        <begin position="100"/>
        <end position="192"/>
    </location>
</feature>
<reference evidence="9" key="1">
    <citation type="submission" date="2006-10" db="EMBL/GenBank/DDBJ databases">
        <authorList>
            <person name="Amadeo P."/>
            <person name="Zhao Q."/>
            <person name="Wortman J."/>
            <person name="Fraser-Liggett C."/>
            <person name="Carlton J."/>
        </authorList>
    </citation>
    <scope>NUCLEOTIDE SEQUENCE</scope>
    <source>
        <strain evidence="9">G3</strain>
    </source>
</reference>
<dbReference type="EMBL" id="DS113821">
    <property type="protein sequence ID" value="EAX95143.1"/>
    <property type="molecule type" value="Genomic_DNA"/>
</dbReference>
<evidence type="ECO:0000256" key="7">
    <source>
        <dbReference type="SAM" id="MobiDB-lite"/>
    </source>
</evidence>
<feature type="compositionally biased region" description="Basic and acidic residues" evidence="7">
    <location>
        <begin position="39"/>
        <end position="50"/>
    </location>
</feature>
<dbReference type="OrthoDB" id="10264920at2759"/>
<dbReference type="InParanoid" id="A2FIW6"/>
<sequence>MEAKLRYRSQLSSNGASACLYQEKKVAKKPKAKVTPQPKKIEEPKEEEPPKPSPKPKPKPRIDFIQRNIDEAAETKSRAHVPKPKGKVIEPDHLPGEIPSYMDQVREELHSESHQSATIKCPKGTRVMTEEEKAIAIENLKAEKQEIETRLGKAPLHIESPQLLRNKKLLEQQLVEIDQSLAQLSKKYVFVPI</sequence>
<evidence type="ECO:0000259" key="8">
    <source>
        <dbReference type="PROSITE" id="PS51665"/>
    </source>
</evidence>
<dbReference type="VEuPathDB" id="TrichDB:TVAGG3_0473380"/>
<dbReference type="AlphaFoldDB" id="A2FIW6"/>
<evidence type="ECO:0000256" key="1">
    <source>
        <dbReference type="ARBA" id="ARBA00004138"/>
    </source>
</evidence>
<dbReference type="InterPro" id="IPR052102">
    <property type="entry name" value="Enkurin_domain-protein"/>
</dbReference>
<evidence type="ECO:0000256" key="3">
    <source>
        <dbReference type="ARBA" id="ARBA00022490"/>
    </source>
</evidence>
<proteinExistence type="predicted"/>
<keyword evidence="10" id="KW-1185">Reference proteome</keyword>
<dbReference type="VEuPathDB" id="TrichDB:TVAG_268800"/>
<keyword evidence="5" id="KW-0966">Cell projection</keyword>
<name>A2FIW6_TRIV3</name>
<dbReference type="GO" id="GO:0005929">
    <property type="term" value="C:cilium"/>
    <property type="evidence" value="ECO:0007669"/>
    <property type="project" value="UniProtKB-SubCell"/>
</dbReference>
<dbReference type="SMR" id="A2FIW6"/>
<evidence type="ECO:0000256" key="2">
    <source>
        <dbReference type="ARBA" id="ARBA00004245"/>
    </source>
</evidence>
<dbReference type="PROSITE" id="PS51665">
    <property type="entry name" value="ENKURIN"/>
    <property type="match status" value="1"/>
</dbReference>
<keyword evidence="4" id="KW-0206">Cytoskeleton</keyword>
<dbReference type="RefSeq" id="XP_001308073.1">
    <property type="nucleotide sequence ID" value="XM_001308072.1"/>
</dbReference>
<comment type="subcellular location">
    <subcellularLocation>
        <location evidence="1">Cell projection</location>
        <location evidence="1">Cilium</location>
    </subcellularLocation>
    <subcellularLocation>
        <location evidence="2">Cytoplasm</location>
        <location evidence="2">Cytoskeleton</location>
    </subcellularLocation>
</comment>
<dbReference type="InterPro" id="IPR027012">
    <property type="entry name" value="Enkurin_dom"/>
</dbReference>
<dbReference type="GO" id="GO:0005881">
    <property type="term" value="C:cytoplasmic microtubule"/>
    <property type="evidence" value="ECO:0000318"/>
    <property type="project" value="GO_Central"/>
</dbReference>
<keyword evidence="6" id="KW-0175">Coiled coil</keyword>
<accession>A2FIW6</accession>
<organism evidence="9 10">
    <name type="scientific">Trichomonas vaginalis (strain ATCC PRA-98 / G3)</name>
    <dbReference type="NCBI Taxonomy" id="412133"/>
    <lineage>
        <taxon>Eukaryota</taxon>
        <taxon>Metamonada</taxon>
        <taxon>Parabasalia</taxon>
        <taxon>Trichomonadida</taxon>
        <taxon>Trichomonadidae</taxon>
        <taxon>Trichomonas</taxon>
    </lineage>
</organism>
<keyword evidence="3" id="KW-0963">Cytoplasm</keyword>
<evidence type="ECO:0000313" key="9">
    <source>
        <dbReference type="EMBL" id="EAX95143.1"/>
    </source>
</evidence>
<evidence type="ECO:0000256" key="6">
    <source>
        <dbReference type="SAM" id="Coils"/>
    </source>
</evidence>